<gene>
    <name evidence="1" type="ORF">RCG00_17490</name>
</gene>
<evidence type="ECO:0000313" key="1">
    <source>
        <dbReference type="EMBL" id="WML86078.1"/>
    </source>
</evidence>
<name>A0AA51QWE3_9GAMM</name>
<sequence length="456" mass="51988">MSYPTVTAAALTAPLTFAGIVEQLRDTFRAFPDCRKPGNNTRYTLEDAGLSAFSVFFMQCASFLEYQRRMAENQERSNAQTLFGVHAIPCDNQIRHLLDSVPPSAVAPAYRYLFNGLQQNGYLDTWRVHDYGYLLALDGTQHFSSSHIHCEQCLTKTHHNGTVTYSHQMLTPILTAPDKPQVIPLPPEFISRQDGQTKQDCEINAAKRWLAQWGADYIPLGITFLGDDLYCHQPFCQAVLDAGAQFIFNCKPTSHTTLYEELEGLEKIGAIRTHLVQRRMGKHSVTDTYRFATQMPLRDGDDALRVNWFSLTSVRDDGNCLYHNDFATSHPITTGKVVDLVKAGRCRWKIENENNNTLKTKGYHFEHNFGHGQQHLANLLAALVLLAYLVHTVIDLMDERFRTLLQKVGSRERLFDDINTLTTFLCFKSWTALLDFMLVGLERRHHADEIEQWVVK</sequence>
<dbReference type="AlphaFoldDB" id="A0AA51QWE3"/>
<protein>
    <submittedName>
        <fullName evidence="1">ISNCY family transposase</fullName>
    </submittedName>
</protein>
<accession>A0AA51QWE3</accession>
<dbReference type="RefSeq" id="WP_308871813.1">
    <property type="nucleotide sequence ID" value="NZ_CP133197.1"/>
</dbReference>
<dbReference type="Proteomes" id="UP001229862">
    <property type="component" value="Chromosome"/>
</dbReference>
<dbReference type="EMBL" id="CP133217">
    <property type="protein sequence ID" value="WML86078.1"/>
    <property type="molecule type" value="Genomic_DNA"/>
</dbReference>
<reference evidence="1" key="1">
    <citation type="submission" date="2023-08" db="EMBL/GenBank/DDBJ databases">
        <title>New molecular markers tilS and rpoB for phylogenetic and monitoring studies of the genus Thiothrix biodiversity.</title>
        <authorList>
            <person name="Ravin N.V."/>
            <person name="Smolyakov D."/>
            <person name="Markov N.D."/>
            <person name="Beletsky A.V."/>
            <person name="Mardanov A.V."/>
            <person name="Rudenko T.S."/>
            <person name="Grabovich M.Y."/>
        </authorList>
    </citation>
    <scope>NUCLEOTIDE SEQUENCE</scope>
    <source>
        <strain evidence="1">DNT52</strain>
    </source>
</reference>
<organism evidence="1">
    <name type="scientific">Thiothrix subterranea</name>
    <dbReference type="NCBI Taxonomy" id="2735563"/>
    <lineage>
        <taxon>Bacteria</taxon>
        <taxon>Pseudomonadati</taxon>
        <taxon>Pseudomonadota</taxon>
        <taxon>Gammaproteobacteria</taxon>
        <taxon>Thiotrichales</taxon>
        <taxon>Thiotrichaceae</taxon>
        <taxon>Thiothrix</taxon>
    </lineage>
</organism>
<proteinExistence type="predicted"/>